<evidence type="ECO:0000256" key="3">
    <source>
        <dbReference type="ARBA" id="ARBA00022519"/>
    </source>
</evidence>
<keyword evidence="3" id="KW-0997">Cell inner membrane</keyword>
<keyword evidence="2" id="KW-1003">Cell membrane</keyword>
<evidence type="ECO:0000256" key="6">
    <source>
        <dbReference type="ARBA" id="ARBA00023315"/>
    </source>
</evidence>
<reference evidence="8 9" key="1">
    <citation type="submission" date="2017-06" db="EMBL/GenBank/DDBJ databases">
        <authorList>
            <person name="Kim H.J."/>
            <person name="Triplett B.A."/>
        </authorList>
    </citation>
    <scope>NUCLEOTIDE SEQUENCE [LARGE SCALE GENOMIC DNA]</scope>
    <source>
        <strain evidence="8 9">DSM 25597</strain>
    </source>
</reference>
<dbReference type="AlphaFoldDB" id="A0A239DVS7"/>
<evidence type="ECO:0000256" key="5">
    <source>
        <dbReference type="ARBA" id="ARBA00023136"/>
    </source>
</evidence>
<keyword evidence="7" id="KW-1133">Transmembrane helix</keyword>
<sequence>MQAIAFWLIYPLLWGLSKLPFKVLYFISDMVYILIYHIIGYRKKTVRYNLITAFPEKSSQELKQIEKKFYHHLCDLFIEMIKTLSIKKEQLTARMTYTNIEVVQGYEAQGKSGIVILGHYASYEWSFAIQLYMKNTGHGIYKKIKNAHFDGLVRRIRGRWNTELIANKFAAKRMKKNQELGMTSMYGFVADQSPRLGKSHYWTSFLGHELPFFTGVERISKELDLPIVFLKVKKTKRGHYEGTFIELAKNPKEFPDYKITDAFAKTLEDQIREAPQYYLWTHKRFKLLGKKQESAGKDKTT</sequence>
<keyword evidence="7" id="KW-0812">Transmembrane</keyword>
<organism evidence="8 9">
    <name type="scientific">Dokdonia pacifica</name>
    <dbReference type="NCBI Taxonomy" id="1627892"/>
    <lineage>
        <taxon>Bacteria</taxon>
        <taxon>Pseudomonadati</taxon>
        <taxon>Bacteroidota</taxon>
        <taxon>Flavobacteriia</taxon>
        <taxon>Flavobacteriales</taxon>
        <taxon>Flavobacteriaceae</taxon>
        <taxon>Dokdonia</taxon>
    </lineage>
</organism>
<evidence type="ECO:0000256" key="7">
    <source>
        <dbReference type="SAM" id="Phobius"/>
    </source>
</evidence>
<dbReference type="InterPro" id="IPR004960">
    <property type="entry name" value="LipA_acyltrans"/>
</dbReference>
<feature type="transmembrane region" description="Helical" evidence="7">
    <location>
        <begin position="23"/>
        <end position="41"/>
    </location>
</feature>
<keyword evidence="4 8" id="KW-0808">Transferase</keyword>
<dbReference type="PIRSF" id="PIRSF026649">
    <property type="entry name" value="MsbB"/>
    <property type="match status" value="1"/>
</dbReference>
<dbReference type="RefSeq" id="WP_089373941.1">
    <property type="nucleotide sequence ID" value="NZ_BMEP01000011.1"/>
</dbReference>
<dbReference type="PANTHER" id="PTHR30606:SF10">
    <property type="entry name" value="PHOSPHATIDYLINOSITOL MANNOSIDE ACYLTRANSFERASE"/>
    <property type="match status" value="1"/>
</dbReference>
<dbReference type="OrthoDB" id="9801955at2"/>
<dbReference type="EMBL" id="FZNY01000012">
    <property type="protein sequence ID" value="SNS36586.1"/>
    <property type="molecule type" value="Genomic_DNA"/>
</dbReference>
<keyword evidence="9" id="KW-1185">Reference proteome</keyword>
<dbReference type="GO" id="GO:0016746">
    <property type="term" value="F:acyltransferase activity"/>
    <property type="evidence" value="ECO:0007669"/>
    <property type="project" value="UniProtKB-KW"/>
</dbReference>
<comment type="subcellular location">
    <subcellularLocation>
        <location evidence="1">Cell inner membrane</location>
    </subcellularLocation>
</comment>
<dbReference type="GO" id="GO:0009247">
    <property type="term" value="P:glycolipid biosynthetic process"/>
    <property type="evidence" value="ECO:0007669"/>
    <property type="project" value="UniProtKB-ARBA"/>
</dbReference>
<keyword evidence="5 7" id="KW-0472">Membrane</keyword>
<evidence type="ECO:0000256" key="4">
    <source>
        <dbReference type="ARBA" id="ARBA00022679"/>
    </source>
</evidence>
<proteinExistence type="predicted"/>
<dbReference type="PANTHER" id="PTHR30606">
    <property type="entry name" value="LIPID A BIOSYNTHESIS LAUROYL ACYLTRANSFERASE"/>
    <property type="match status" value="1"/>
</dbReference>
<accession>A0A239DVS7</accession>
<name>A0A239DVS7_9FLAO</name>
<dbReference type="Proteomes" id="UP000198379">
    <property type="component" value="Unassembled WGS sequence"/>
</dbReference>
<evidence type="ECO:0000313" key="8">
    <source>
        <dbReference type="EMBL" id="SNS36586.1"/>
    </source>
</evidence>
<dbReference type="Pfam" id="PF03279">
    <property type="entry name" value="Lip_A_acyltrans"/>
    <property type="match status" value="1"/>
</dbReference>
<evidence type="ECO:0000256" key="2">
    <source>
        <dbReference type="ARBA" id="ARBA00022475"/>
    </source>
</evidence>
<protein>
    <submittedName>
        <fullName evidence="8">KDO2-lipid IV(A) lauroyltransferase</fullName>
    </submittedName>
</protein>
<gene>
    <name evidence="8" type="ORF">SAMN06265376_11288</name>
</gene>
<dbReference type="CDD" id="cd07984">
    <property type="entry name" value="LPLAT_LABLAT-like"/>
    <property type="match status" value="1"/>
</dbReference>
<evidence type="ECO:0000313" key="9">
    <source>
        <dbReference type="Proteomes" id="UP000198379"/>
    </source>
</evidence>
<dbReference type="GO" id="GO:0005886">
    <property type="term" value="C:plasma membrane"/>
    <property type="evidence" value="ECO:0007669"/>
    <property type="project" value="UniProtKB-SubCell"/>
</dbReference>
<evidence type="ECO:0000256" key="1">
    <source>
        <dbReference type="ARBA" id="ARBA00004533"/>
    </source>
</evidence>
<keyword evidence="6" id="KW-0012">Acyltransferase</keyword>